<feature type="domain" description="DUF1731" evidence="3">
    <location>
        <begin position="248"/>
        <end position="294"/>
    </location>
</feature>
<dbReference type="InterPro" id="IPR013549">
    <property type="entry name" value="DUF1731"/>
</dbReference>
<dbReference type="Gene3D" id="3.40.50.720">
    <property type="entry name" value="NAD(P)-binding Rossmann-like Domain"/>
    <property type="match status" value="1"/>
</dbReference>
<comment type="caution">
    <text evidence="4">The sequence shown here is derived from an EMBL/GenBank/DDBJ whole genome shotgun (WGS) entry which is preliminary data.</text>
</comment>
<comment type="similarity">
    <text evidence="1">Belongs to the NAD(P)-dependent epimerase/dehydratase family. SDR39U1 subfamily.</text>
</comment>
<feature type="domain" description="NAD-dependent epimerase/dehydratase" evidence="2">
    <location>
        <begin position="4"/>
        <end position="214"/>
    </location>
</feature>
<dbReference type="RefSeq" id="WP_354506896.1">
    <property type="nucleotide sequence ID" value="NZ_JBEPMO010000002.1"/>
</dbReference>
<dbReference type="NCBIfam" id="TIGR01777">
    <property type="entry name" value="yfcH"/>
    <property type="match status" value="1"/>
</dbReference>
<gene>
    <name evidence="4" type="ORF">ABID46_000584</name>
</gene>
<dbReference type="Proteomes" id="UP001549146">
    <property type="component" value="Unassembled WGS sequence"/>
</dbReference>
<reference evidence="4 5" key="1">
    <citation type="submission" date="2024-06" db="EMBL/GenBank/DDBJ databases">
        <title>Genomic Encyclopedia of Type Strains, Phase IV (KMG-IV): sequencing the most valuable type-strain genomes for metagenomic binning, comparative biology and taxonomic classification.</title>
        <authorList>
            <person name="Goeker M."/>
        </authorList>
    </citation>
    <scope>NUCLEOTIDE SEQUENCE [LARGE SCALE GENOMIC DNA]</scope>
    <source>
        <strain evidence="4 5">DSM 29388</strain>
    </source>
</reference>
<dbReference type="Pfam" id="PF01370">
    <property type="entry name" value="Epimerase"/>
    <property type="match status" value="1"/>
</dbReference>
<evidence type="ECO:0000259" key="3">
    <source>
        <dbReference type="Pfam" id="PF08338"/>
    </source>
</evidence>
<dbReference type="SUPFAM" id="SSF51735">
    <property type="entry name" value="NAD(P)-binding Rossmann-fold domains"/>
    <property type="match status" value="1"/>
</dbReference>
<proteinExistence type="inferred from homology"/>
<protein>
    <submittedName>
        <fullName evidence="4">Uncharacterized protein (TIGR01777 family)</fullName>
    </submittedName>
</protein>
<dbReference type="PANTHER" id="PTHR11092:SF0">
    <property type="entry name" value="EPIMERASE FAMILY PROTEIN SDR39U1"/>
    <property type="match status" value="1"/>
</dbReference>
<dbReference type="InterPro" id="IPR010099">
    <property type="entry name" value="SDR39U1"/>
</dbReference>
<sequence>MKTILISGATGLIGKALVKKLQSKGYEVRILSRSKQENSLYWDIDKGIIDESAFENLDAIIHLAGAPISKRWTNSYKKELYDSRVKSCDLLFQYASKLNSKLSTFITASGANYYGTKNSSKIYKESDEHEPDFLGQMCYDLEKSAQEFEKLGTRVCALRTSAVLSYQGGMLKELKPMVKASVLSPLGSGNQILPWIHLDDIVNMYCYLLENPSLEGPFNAVASEITTNKEFAQKLMRAHGKSILLPKAPAFILKLALGEMSEILLKGSALSNEKIKKAGFQFEFSNLEKALADLNS</sequence>
<evidence type="ECO:0000313" key="4">
    <source>
        <dbReference type="EMBL" id="MET3731025.1"/>
    </source>
</evidence>
<dbReference type="EMBL" id="JBEPMO010000002">
    <property type="protein sequence ID" value="MET3731025.1"/>
    <property type="molecule type" value="Genomic_DNA"/>
</dbReference>
<name>A0ABV2LR17_9FLAO</name>
<accession>A0ABV2LR17</accession>
<dbReference type="PANTHER" id="PTHR11092">
    <property type="entry name" value="SUGAR NUCLEOTIDE EPIMERASE RELATED"/>
    <property type="match status" value="1"/>
</dbReference>
<dbReference type="InterPro" id="IPR036291">
    <property type="entry name" value="NAD(P)-bd_dom_sf"/>
</dbReference>
<dbReference type="InterPro" id="IPR001509">
    <property type="entry name" value="Epimerase_deHydtase"/>
</dbReference>
<evidence type="ECO:0000313" key="5">
    <source>
        <dbReference type="Proteomes" id="UP001549146"/>
    </source>
</evidence>
<dbReference type="Pfam" id="PF08338">
    <property type="entry name" value="DUF1731"/>
    <property type="match status" value="1"/>
</dbReference>
<keyword evidence="5" id="KW-1185">Reference proteome</keyword>
<evidence type="ECO:0000256" key="1">
    <source>
        <dbReference type="ARBA" id="ARBA00009353"/>
    </source>
</evidence>
<organism evidence="4 5">
    <name type="scientific">Moheibacter stercoris</name>
    <dbReference type="NCBI Taxonomy" id="1628251"/>
    <lineage>
        <taxon>Bacteria</taxon>
        <taxon>Pseudomonadati</taxon>
        <taxon>Bacteroidota</taxon>
        <taxon>Flavobacteriia</taxon>
        <taxon>Flavobacteriales</taxon>
        <taxon>Weeksellaceae</taxon>
        <taxon>Moheibacter</taxon>
    </lineage>
</organism>
<evidence type="ECO:0000259" key="2">
    <source>
        <dbReference type="Pfam" id="PF01370"/>
    </source>
</evidence>